<accession>A0A6J7F775</accession>
<keyword evidence="3" id="KW-0963">Cytoplasm</keyword>
<dbReference type="GO" id="GO:0008760">
    <property type="term" value="F:UDP-N-acetylglucosamine 1-carboxyvinyltransferase activity"/>
    <property type="evidence" value="ECO:0007669"/>
    <property type="project" value="UniProtKB-EC"/>
</dbReference>
<evidence type="ECO:0000313" key="18">
    <source>
        <dbReference type="EMBL" id="CAB5036976.1"/>
    </source>
</evidence>
<comment type="catalytic activity">
    <reaction evidence="15">
        <text>phosphoenolpyruvate + UDP-N-acetyl-alpha-D-glucosamine = UDP-N-acetyl-3-O-(1-carboxyvinyl)-alpha-D-glucosamine + phosphate</text>
        <dbReference type="Rhea" id="RHEA:18681"/>
        <dbReference type="ChEBI" id="CHEBI:43474"/>
        <dbReference type="ChEBI" id="CHEBI:57705"/>
        <dbReference type="ChEBI" id="CHEBI:58702"/>
        <dbReference type="ChEBI" id="CHEBI:68483"/>
        <dbReference type="EC" id="2.5.1.7"/>
    </reaction>
</comment>
<keyword evidence="6" id="KW-0133">Cell shape</keyword>
<evidence type="ECO:0000256" key="7">
    <source>
        <dbReference type="ARBA" id="ARBA00022984"/>
    </source>
</evidence>
<comment type="similarity">
    <text evidence="10">Belongs to the EPSP synthase family. MurA subfamily.</text>
</comment>
<dbReference type="Gene3D" id="3.65.10.10">
    <property type="entry name" value="Enolpyruvate transferase domain"/>
    <property type="match status" value="2"/>
</dbReference>
<evidence type="ECO:0000256" key="15">
    <source>
        <dbReference type="ARBA" id="ARBA00047527"/>
    </source>
</evidence>
<feature type="domain" description="Enolpyruvate transferase" evidence="16">
    <location>
        <begin position="33"/>
        <end position="433"/>
    </location>
</feature>
<evidence type="ECO:0000256" key="2">
    <source>
        <dbReference type="ARBA" id="ARBA00004752"/>
    </source>
</evidence>
<evidence type="ECO:0000256" key="4">
    <source>
        <dbReference type="ARBA" id="ARBA00022618"/>
    </source>
</evidence>
<dbReference type="InterPro" id="IPR036968">
    <property type="entry name" value="Enolpyruvate_Tfrase_sf"/>
</dbReference>
<evidence type="ECO:0000256" key="8">
    <source>
        <dbReference type="ARBA" id="ARBA00023306"/>
    </source>
</evidence>
<evidence type="ECO:0000256" key="11">
    <source>
        <dbReference type="ARBA" id="ARBA00039108"/>
    </source>
</evidence>
<evidence type="ECO:0000256" key="9">
    <source>
        <dbReference type="ARBA" id="ARBA00023316"/>
    </source>
</evidence>
<dbReference type="GO" id="GO:0009252">
    <property type="term" value="P:peptidoglycan biosynthetic process"/>
    <property type="evidence" value="ECO:0007669"/>
    <property type="project" value="UniProtKB-KW"/>
</dbReference>
<reference evidence="17" key="1">
    <citation type="submission" date="2020-05" db="EMBL/GenBank/DDBJ databases">
        <authorList>
            <person name="Chiriac C."/>
            <person name="Salcher M."/>
            <person name="Ghai R."/>
            <person name="Kavagutti S V."/>
        </authorList>
    </citation>
    <scope>NUCLEOTIDE SEQUENCE</scope>
</reference>
<keyword evidence="5" id="KW-0808">Transferase</keyword>
<dbReference type="EMBL" id="CAFBPZ010000025">
    <property type="protein sequence ID" value="CAB5036976.1"/>
    <property type="molecule type" value="Genomic_DNA"/>
</dbReference>
<dbReference type="InterPro" id="IPR001986">
    <property type="entry name" value="Enolpyruvate_Tfrase_dom"/>
</dbReference>
<evidence type="ECO:0000256" key="3">
    <source>
        <dbReference type="ARBA" id="ARBA00022490"/>
    </source>
</evidence>
<dbReference type="PANTHER" id="PTHR43783:SF1">
    <property type="entry name" value="UDP-N-ACETYLGLUCOSAMINE 1-CARBOXYVINYLTRANSFERASE"/>
    <property type="match status" value="1"/>
</dbReference>
<keyword evidence="4" id="KW-0132">Cell division</keyword>
<dbReference type="EMBL" id="CAFBMC010000006">
    <property type="protein sequence ID" value="CAB4889305.1"/>
    <property type="molecule type" value="Genomic_DNA"/>
</dbReference>
<protein>
    <recommendedName>
        <fullName evidence="12">UDP-N-acetylglucosamine 1-carboxyvinyltransferase</fullName>
        <ecNumber evidence="11">2.5.1.7</ecNumber>
    </recommendedName>
    <alternativeName>
        <fullName evidence="13">Enoylpyruvate transferase</fullName>
    </alternativeName>
    <alternativeName>
        <fullName evidence="14">UDP-N-acetylglucosamine enolpyruvyl transferase</fullName>
    </alternativeName>
</protein>
<evidence type="ECO:0000256" key="10">
    <source>
        <dbReference type="ARBA" id="ARBA00038367"/>
    </source>
</evidence>
<dbReference type="InterPro" id="IPR005750">
    <property type="entry name" value="UDP_GlcNAc_COvinyl_MurA"/>
</dbReference>
<evidence type="ECO:0000256" key="12">
    <source>
        <dbReference type="ARBA" id="ARBA00039754"/>
    </source>
</evidence>
<evidence type="ECO:0000256" key="14">
    <source>
        <dbReference type="ARBA" id="ARBA00042842"/>
    </source>
</evidence>
<dbReference type="GO" id="GO:0005737">
    <property type="term" value="C:cytoplasm"/>
    <property type="evidence" value="ECO:0007669"/>
    <property type="project" value="UniProtKB-SubCell"/>
</dbReference>
<dbReference type="EC" id="2.5.1.7" evidence="11"/>
<dbReference type="GO" id="GO:0008360">
    <property type="term" value="P:regulation of cell shape"/>
    <property type="evidence" value="ECO:0007669"/>
    <property type="project" value="UniProtKB-KW"/>
</dbReference>
<keyword evidence="8" id="KW-0131">Cell cycle</keyword>
<evidence type="ECO:0000256" key="6">
    <source>
        <dbReference type="ARBA" id="ARBA00022960"/>
    </source>
</evidence>
<dbReference type="PANTHER" id="PTHR43783">
    <property type="entry name" value="UDP-N-ACETYLGLUCOSAMINE 1-CARBOXYVINYLTRANSFERASE"/>
    <property type="match status" value="1"/>
</dbReference>
<evidence type="ECO:0000313" key="17">
    <source>
        <dbReference type="EMBL" id="CAB4889305.1"/>
    </source>
</evidence>
<dbReference type="GO" id="GO:0071555">
    <property type="term" value="P:cell wall organization"/>
    <property type="evidence" value="ECO:0007669"/>
    <property type="project" value="UniProtKB-KW"/>
</dbReference>
<comment type="subcellular location">
    <subcellularLocation>
        <location evidence="1">Cytoplasm</location>
    </subcellularLocation>
</comment>
<dbReference type="InterPro" id="IPR013792">
    <property type="entry name" value="RNA3'P_cycl/enolpyr_Trfase_a/b"/>
</dbReference>
<dbReference type="NCBIfam" id="NF006873">
    <property type="entry name" value="PRK09369.1"/>
    <property type="match status" value="1"/>
</dbReference>
<proteinExistence type="inferred from homology"/>
<dbReference type="InterPro" id="IPR050068">
    <property type="entry name" value="MurA_subfamily"/>
</dbReference>
<gene>
    <name evidence="17" type="ORF">UFOPK3495_00220</name>
    <name evidence="18" type="ORF">UFOPK4237_00550</name>
</gene>
<keyword evidence="7" id="KW-0573">Peptidoglycan synthesis</keyword>
<name>A0A6J7F775_9ZZZZ</name>
<dbReference type="NCBIfam" id="TIGR01072">
    <property type="entry name" value="murA"/>
    <property type="match status" value="1"/>
</dbReference>
<dbReference type="AlphaFoldDB" id="A0A6J7F775"/>
<keyword evidence="9" id="KW-0961">Cell wall biogenesis/degradation</keyword>
<comment type="pathway">
    <text evidence="2">Cell wall biogenesis; peptidoglycan biosynthesis.</text>
</comment>
<dbReference type="HAMAP" id="MF_00111">
    <property type="entry name" value="MurA"/>
    <property type="match status" value="1"/>
</dbReference>
<dbReference type="GO" id="GO:0019277">
    <property type="term" value="P:UDP-N-acetylgalactosamine biosynthetic process"/>
    <property type="evidence" value="ECO:0007669"/>
    <property type="project" value="InterPro"/>
</dbReference>
<organism evidence="17">
    <name type="scientific">freshwater metagenome</name>
    <dbReference type="NCBI Taxonomy" id="449393"/>
    <lineage>
        <taxon>unclassified sequences</taxon>
        <taxon>metagenomes</taxon>
        <taxon>ecological metagenomes</taxon>
    </lineage>
</organism>
<sequence>MSFTNPNLRFADRLGKRSLNSYDEVVEILKVVGGGRLVGEVRVTGAKNSVLKLMAAALLAEGTTTLLDVPDILDVEIMAELLRRLGCEVSHDQATSMVIIIVPAELDHRADYDLVRRMRASICVLGPLLARCGAAEVALPGGDNIGSRGLDMHVEGLIKLGARAVNEHGYLIASSQQRLRGDSVYLDFPSVGATETILMAAVTAVGTTIIDNVAREPEIVDICTMLSAMGANISGAGTSTLTIVGVDALQPVTHRTVPDRIVAGTWAVAAVITQGDITIRNARVEHLEIALEKLATAGATVTVVDDGFRVTMDQRPLSVDIVTLPYPGFPTDLQPQFIALNAVAIGAALVTENLFEARFRFVQELARLGADVRTDGHHALVRGRSQLSGAPVEATDIRAGAGLVLAGLVAEGVTTIYGVSHIDRGYAEFVPDLQRLGARIIRIDEDAD</sequence>
<evidence type="ECO:0000256" key="13">
    <source>
        <dbReference type="ARBA" id="ARBA00042443"/>
    </source>
</evidence>
<evidence type="ECO:0000256" key="1">
    <source>
        <dbReference type="ARBA" id="ARBA00004496"/>
    </source>
</evidence>
<dbReference type="GO" id="GO:0051301">
    <property type="term" value="P:cell division"/>
    <property type="evidence" value="ECO:0007669"/>
    <property type="project" value="UniProtKB-KW"/>
</dbReference>
<dbReference type="Pfam" id="PF00275">
    <property type="entry name" value="EPSP_synthase"/>
    <property type="match status" value="1"/>
</dbReference>
<dbReference type="CDD" id="cd01555">
    <property type="entry name" value="UdpNAET"/>
    <property type="match status" value="1"/>
</dbReference>
<dbReference type="SUPFAM" id="SSF55205">
    <property type="entry name" value="EPT/RTPC-like"/>
    <property type="match status" value="1"/>
</dbReference>
<evidence type="ECO:0000259" key="16">
    <source>
        <dbReference type="Pfam" id="PF00275"/>
    </source>
</evidence>
<evidence type="ECO:0000256" key="5">
    <source>
        <dbReference type="ARBA" id="ARBA00022679"/>
    </source>
</evidence>